<dbReference type="AlphaFoldDB" id="A0A5M3WJ55"/>
<organism evidence="1 2">
    <name type="scientific">Acrocarpospora macrocephala</name>
    <dbReference type="NCBI Taxonomy" id="150177"/>
    <lineage>
        <taxon>Bacteria</taxon>
        <taxon>Bacillati</taxon>
        <taxon>Actinomycetota</taxon>
        <taxon>Actinomycetes</taxon>
        <taxon>Streptosporangiales</taxon>
        <taxon>Streptosporangiaceae</taxon>
        <taxon>Acrocarpospora</taxon>
    </lineage>
</organism>
<protein>
    <recommendedName>
        <fullName evidence="3">HEAT repeat domain-containing protein</fullName>
    </recommendedName>
</protein>
<evidence type="ECO:0000313" key="1">
    <source>
        <dbReference type="EMBL" id="GES07063.1"/>
    </source>
</evidence>
<dbReference type="Proteomes" id="UP000331127">
    <property type="component" value="Unassembled WGS sequence"/>
</dbReference>
<dbReference type="InterPro" id="IPR016024">
    <property type="entry name" value="ARM-type_fold"/>
</dbReference>
<evidence type="ECO:0008006" key="3">
    <source>
        <dbReference type="Google" id="ProtNLM"/>
    </source>
</evidence>
<dbReference type="InterPro" id="IPR011989">
    <property type="entry name" value="ARM-like"/>
</dbReference>
<proteinExistence type="predicted"/>
<dbReference type="EMBL" id="BLAE01000005">
    <property type="protein sequence ID" value="GES07063.1"/>
    <property type="molecule type" value="Genomic_DNA"/>
</dbReference>
<comment type="caution">
    <text evidence="1">The sequence shown here is derived from an EMBL/GenBank/DDBJ whole genome shotgun (WGS) entry which is preliminary data.</text>
</comment>
<accession>A0A5M3WJ55</accession>
<name>A0A5M3WJ55_9ACTN</name>
<dbReference type="Pfam" id="PF13646">
    <property type="entry name" value="HEAT_2"/>
    <property type="match status" value="1"/>
</dbReference>
<sequence>MRLAAERNVPDAVALPDESSSAAWHDNHMKGAGAWFRQVIGYEERHVDPLMDSIQRLVHLAVRGRRAALDDLAGALFSAVADDQLAGQALDVVTTAGPKLWIELDGALRPWLYGYRDPRVTLAPIVQRMGNPLAVALAACGRDGRERERSVGHPLMVTDVRLLPVLAIRAVDWIPVVQDEALRVLSEAFTPPDAAALRAIVPMAARLGERRRGRPLAELARQALLRADDDTLDAVRRCEDLRGRRFAFDVSLQAGRMDWRQLAAAALHESDIISRRRCAQVLAAQAIDGNRPELVEELLESTSARVRVEALTALVQLGRTDYGPQFLDDNASMVRLTAQWAVRRAREDPADFYRHRLVAAGNGRGLLAGLGDCGTVADADLVLPYLEDPRPRVRAEAVRTLRRLGAKTDLGGMLEDPAPVVVRQVVTTLRSLGPRVPVERLWALLGPGHPRHVRHAAHRLLVDRDPWTRIRADLRLAGDPDEALSLGARTDLAMWRSRDAAGTYASCPDELRDEVANLLSRVEAAVGVDTARVLRWLIRTGS</sequence>
<evidence type="ECO:0000313" key="2">
    <source>
        <dbReference type="Proteomes" id="UP000331127"/>
    </source>
</evidence>
<keyword evidence="2" id="KW-1185">Reference proteome</keyword>
<reference evidence="1 2" key="1">
    <citation type="submission" date="2019-10" db="EMBL/GenBank/DDBJ databases">
        <title>Whole genome shotgun sequence of Acrocarpospora macrocephala NBRC 16266.</title>
        <authorList>
            <person name="Ichikawa N."/>
            <person name="Kimura A."/>
            <person name="Kitahashi Y."/>
            <person name="Komaki H."/>
            <person name="Oguchi A."/>
        </authorList>
    </citation>
    <scope>NUCLEOTIDE SEQUENCE [LARGE SCALE GENOMIC DNA]</scope>
    <source>
        <strain evidence="1 2">NBRC 16266</strain>
    </source>
</reference>
<gene>
    <name evidence="1" type="ORF">Amac_006580</name>
</gene>
<dbReference type="SUPFAM" id="SSF48371">
    <property type="entry name" value="ARM repeat"/>
    <property type="match status" value="1"/>
</dbReference>
<dbReference type="Gene3D" id="1.25.10.10">
    <property type="entry name" value="Leucine-rich Repeat Variant"/>
    <property type="match status" value="1"/>
</dbReference>